<dbReference type="InterPro" id="IPR012902">
    <property type="entry name" value="N_methyl_site"/>
</dbReference>
<dbReference type="Pfam" id="PF00114">
    <property type="entry name" value="Pilin"/>
    <property type="match status" value="1"/>
</dbReference>
<dbReference type="EMBL" id="JRAA01000001">
    <property type="protein sequence ID" value="KHF26232.1"/>
    <property type="molecule type" value="Genomic_DNA"/>
</dbReference>
<keyword evidence="4" id="KW-1133">Transmembrane helix</keyword>
<dbReference type="RefSeq" id="WP_043115973.1">
    <property type="nucleotide sequence ID" value="NZ_JRAA01000001.1"/>
</dbReference>
<keyword evidence="4" id="KW-0812">Transmembrane</keyword>
<dbReference type="Pfam" id="PF07963">
    <property type="entry name" value="N_methyl"/>
    <property type="match status" value="1"/>
</dbReference>
<dbReference type="SUPFAM" id="SSF54523">
    <property type="entry name" value="Pili subunits"/>
    <property type="match status" value="1"/>
</dbReference>
<dbReference type="GO" id="GO:0009289">
    <property type="term" value="C:pilus"/>
    <property type="evidence" value="ECO:0007669"/>
    <property type="project" value="InterPro"/>
</dbReference>
<dbReference type="Proteomes" id="UP000030856">
    <property type="component" value="Unassembled WGS sequence"/>
</dbReference>
<evidence type="ECO:0000256" key="2">
    <source>
        <dbReference type="ARBA" id="ARBA00022481"/>
    </source>
</evidence>
<comment type="caution">
    <text evidence="5">The sequence shown here is derived from an EMBL/GenBank/DDBJ whole genome shotgun (WGS) entry which is preliminary data.</text>
</comment>
<keyword evidence="3" id="KW-0281">Fimbrium</keyword>
<dbReference type="InterPro" id="IPR045584">
    <property type="entry name" value="Pilin-like"/>
</dbReference>
<dbReference type="OrthoDB" id="5767514at2"/>
<dbReference type="Gene3D" id="3.30.700.10">
    <property type="entry name" value="Glycoprotein, Type 4 Pilin"/>
    <property type="match status" value="1"/>
</dbReference>
<evidence type="ECO:0000313" key="6">
    <source>
        <dbReference type="Proteomes" id="UP000030856"/>
    </source>
</evidence>
<dbReference type="InterPro" id="IPR001082">
    <property type="entry name" value="Pilin"/>
</dbReference>
<protein>
    <submittedName>
        <fullName evidence="5">Type IV pilus assembly major pilin protein PilA1</fullName>
    </submittedName>
</protein>
<keyword evidence="2" id="KW-0488">Methylation</keyword>
<gene>
    <name evidence="5" type="primary">pilA1</name>
    <name evidence="5" type="ORF">JV46_15650</name>
</gene>
<proteinExistence type="inferred from homology"/>
<sequence length="150" mass="15671">MLKSWTKRTAGFTLIELMMVIAIIAILASIALPAYNDFAVRAKVSEGLMLSGSCKQVISEKFQEGTTTQATPDSWGCGEGGSAGSPRSLYVDQISTSVTGTITIYIDTALVGADNQIAIVPQSSSGTTDWECTAPAVGGVVGRYLPASCR</sequence>
<dbReference type="GO" id="GO:0007155">
    <property type="term" value="P:cell adhesion"/>
    <property type="evidence" value="ECO:0007669"/>
    <property type="project" value="InterPro"/>
</dbReference>
<name>A0A0B0HC41_SOVGS</name>
<dbReference type="STRING" id="2340.JV46_15650"/>
<dbReference type="PROSITE" id="PS00409">
    <property type="entry name" value="PROKAR_NTER_METHYL"/>
    <property type="match status" value="1"/>
</dbReference>
<feature type="transmembrane region" description="Helical" evidence="4">
    <location>
        <begin position="12"/>
        <end position="35"/>
    </location>
</feature>
<dbReference type="NCBIfam" id="TIGR02532">
    <property type="entry name" value="IV_pilin_GFxxxE"/>
    <property type="match status" value="1"/>
</dbReference>
<evidence type="ECO:0000256" key="4">
    <source>
        <dbReference type="SAM" id="Phobius"/>
    </source>
</evidence>
<keyword evidence="6" id="KW-1185">Reference proteome</keyword>
<keyword evidence="4" id="KW-0472">Membrane</keyword>
<dbReference type="AlphaFoldDB" id="A0A0B0HC41"/>
<comment type="similarity">
    <text evidence="1 3">Belongs to the N-Me-Phe pilin family.</text>
</comment>
<accession>A0A0B0HC41</accession>
<evidence type="ECO:0000313" key="5">
    <source>
        <dbReference type="EMBL" id="KHF26232.1"/>
    </source>
</evidence>
<reference evidence="5 6" key="1">
    <citation type="journal article" date="2014" name="BMC Genomics">
        <title>The genome of the intracellular bacterium of the coastal bivalve, Solemya velum: a blueprint for thriving in and out of symbiosis.</title>
        <authorList>
            <person name="Dmytrenko O."/>
            <person name="Russell S.L."/>
            <person name="Loo W.T."/>
            <person name="Fontanez K.M."/>
            <person name="Liao L."/>
            <person name="Roeselers G."/>
            <person name="Sharma R."/>
            <person name="Stewart F.J."/>
            <person name="Newton I.L."/>
            <person name="Woyke T."/>
            <person name="Wu D."/>
            <person name="Lang J.M."/>
            <person name="Eisen J.A."/>
            <person name="Cavanaugh C.M."/>
        </authorList>
    </citation>
    <scope>NUCLEOTIDE SEQUENCE [LARGE SCALE GENOMIC DNA]</scope>
    <source>
        <strain evidence="5 6">WH</strain>
    </source>
</reference>
<dbReference type="eggNOG" id="COG4969">
    <property type="taxonomic scope" value="Bacteria"/>
</dbReference>
<organism evidence="5 6">
    <name type="scientific">Solemya velum gill symbiont</name>
    <dbReference type="NCBI Taxonomy" id="2340"/>
    <lineage>
        <taxon>Bacteria</taxon>
        <taxon>Pseudomonadati</taxon>
        <taxon>Pseudomonadota</taxon>
        <taxon>Gammaproteobacteria</taxon>
        <taxon>sulfur-oxidizing symbionts</taxon>
    </lineage>
</organism>
<evidence type="ECO:0000256" key="1">
    <source>
        <dbReference type="ARBA" id="ARBA00005233"/>
    </source>
</evidence>
<evidence type="ECO:0000256" key="3">
    <source>
        <dbReference type="RuleBase" id="RU000389"/>
    </source>
</evidence>